<sequence>MGTFVETYPESRDSENCSRLWAMPDLDPVREALRASMTAWATLEVRGDQARVVPAPDPDRLTEHLDRLDADWSLGWACDQAGPYVVRARLSAAGVSREGLSTGPTLRDAKLAALAEAARFYGVGSTGEGHWVEYDPEEGANTADLEPTLDAAPDPGRTALPPEPPRDPQMEKARQHIDELMDQIRAAGKGKEAQRLLMSGYGKTVAESREIYKELQAILRS</sequence>
<keyword evidence="3" id="KW-1185">Reference proteome</keyword>
<feature type="region of interest" description="Disordered" evidence="1">
    <location>
        <begin position="140"/>
        <end position="171"/>
    </location>
</feature>
<proteinExistence type="predicted"/>
<name>A0A1H7CSV4_9DEIO</name>
<dbReference type="Proteomes" id="UP000199223">
    <property type="component" value="Unassembled WGS sequence"/>
</dbReference>
<dbReference type="EMBL" id="FNZA01000039">
    <property type="protein sequence ID" value="SEJ92661.1"/>
    <property type="molecule type" value="Genomic_DNA"/>
</dbReference>
<evidence type="ECO:0000256" key="1">
    <source>
        <dbReference type="SAM" id="MobiDB-lite"/>
    </source>
</evidence>
<evidence type="ECO:0000313" key="3">
    <source>
        <dbReference type="Proteomes" id="UP000199223"/>
    </source>
</evidence>
<dbReference type="AlphaFoldDB" id="A0A1H7CSV4"/>
<protein>
    <submittedName>
        <fullName evidence="2">Uncharacterized protein</fullName>
    </submittedName>
</protein>
<gene>
    <name evidence="2" type="ORF">SAMN04488058_1398</name>
</gene>
<evidence type="ECO:0000313" key="2">
    <source>
        <dbReference type="EMBL" id="SEJ92661.1"/>
    </source>
</evidence>
<dbReference type="STRING" id="856736.SAMN04488058_1398"/>
<accession>A0A1H7CSV4</accession>
<reference evidence="3" key="1">
    <citation type="submission" date="2016-10" db="EMBL/GenBank/DDBJ databases">
        <authorList>
            <person name="Varghese N."/>
            <person name="Submissions S."/>
        </authorList>
    </citation>
    <scope>NUCLEOTIDE SEQUENCE [LARGE SCALE GENOMIC DNA]</scope>
    <source>
        <strain evidence="3">CGMCC 1.10218</strain>
    </source>
</reference>
<organism evidence="2 3">
    <name type="scientific">Deinococcus reticulitermitis</name>
    <dbReference type="NCBI Taxonomy" id="856736"/>
    <lineage>
        <taxon>Bacteria</taxon>
        <taxon>Thermotogati</taxon>
        <taxon>Deinococcota</taxon>
        <taxon>Deinococci</taxon>
        <taxon>Deinococcales</taxon>
        <taxon>Deinococcaceae</taxon>
        <taxon>Deinococcus</taxon>
    </lineage>
</organism>